<organism evidence="2 3">
    <name type="scientific">Treponema ruminis</name>
    <dbReference type="NCBI Taxonomy" id="744515"/>
    <lineage>
        <taxon>Bacteria</taxon>
        <taxon>Pseudomonadati</taxon>
        <taxon>Spirochaetota</taxon>
        <taxon>Spirochaetia</taxon>
        <taxon>Spirochaetales</taxon>
        <taxon>Treponemataceae</taxon>
        <taxon>Treponema</taxon>
    </lineage>
</organism>
<accession>A0A7W8GAK7</accession>
<feature type="transmembrane region" description="Helical" evidence="1">
    <location>
        <begin position="142"/>
        <end position="164"/>
    </location>
</feature>
<reference evidence="2 3" key="1">
    <citation type="submission" date="2020-08" db="EMBL/GenBank/DDBJ databases">
        <title>Genomic Encyclopedia of Type Strains, Phase IV (KMG-IV): sequencing the most valuable type-strain genomes for metagenomic binning, comparative biology and taxonomic classification.</title>
        <authorList>
            <person name="Goeker M."/>
        </authorList>
    </citation>
    <scope>NUCLEOTIDE SEQUENCE [LARGE SCALE GENOMIC DNA]</scope>
    <source>
        <strain evidence="2 3">DSM 103462</strain>
    </source>
</reference>
<feature type="transmembrane region" description="Helical" evidence="1">
    <location>
        <begin position="60"/>
        <end position="79"/>
    </location>
</feature>
<proteinExistence type="predicted"/>
<feature type="transmembrane region" description="Helical" evidence="1">
    <location>
        <begin position="6"/>
        <end position="25"/>
    </location>
</feature>
<dbReference type="PANTHER" id="PTHR36844:SF1">
    <property type="entry name" value="PROTEASE PRSW"/>
    <property type="match status" value="1"/>
</dbReference>
<keyword evidence="1" id="KW-1133">Transmembrane helix</keyword>
<keyword evidence="3" id="KW-1185">Reference proteome</keyword>
<dbReference type="InterPro" id="IPR026898">
    <property type="entry name" value="PrsW"/>
</dbReference>
<sequence>MNLYALLGISFIPAALFFVLAVILNKELKIRYCLIAGLLALVTVIPTSMIQFYVLSLPVFTGYTFASVMITAILFNGLIEETMKMLFLCLLPQKKQILSTFFCCVVLYGLTVGGFESVIYIIKKFQEIQGQGGKEIVVRLLIDRIFTAQAIHVFCAGLSGLYIWNFRRHKKNIMPFIYAVLLHGIYNFFASFNSIYHWLAIVAILFAAVECRIFYLAALDKNKTTE</sequence>
<feature type="transmembrane region" description="Helical" evidence="1">
    <location>
        <begin position="100"/>
        <end position="122"/>
    </location>
</feature>
<feature type="transmembrane region" description="Helical" evidence="1">
    <location>
        <begin position="32"/>
        <end position="54"/>
    </location>
</feature>
<dbReference type="EMBL" id="JACHFQ010000007">
    <property type="protein sequence ID" value="MBB5226903.1"/>
    <property type="molecule type" value="Genomic_DNA"/>
</dbReference>
<dbReference type="Pfam" id="PF13367">
    <property type="entry name" value="PrsW-protease"/>
    <property type="match status" value="1"/>
</dbReference>
<keyword evidence="1" id="KW-0472">Membrane</keyword>
<feature type="transmembrane region" description="Helical" evidence="1">
    <location>
        <begin position="176"/>
        <end position="192"/>
    </location>
</feature>
<dbReference type="RefSeq" id="WP_184660600.1">
    <property type="nucleotide sequence ID" value="NZ_CP031518.1"/>
</dbReference>
<evidence type="ECO:0000313" key="2">
    <source>
        <dbReference type="EMBL" id="MBB5226903.1"/>
    </source>
</evidence>
<dbReference type="Proteomes" id="UP000518887">
    <property type="component" value="Unassembled WGS sequence"/>
</dbReference>
<gene>
    <name evidence="2" type="ORF">HNP76_002291</name>
</gene>
<protein>
    <recommendedName>
        <fullName evidence="4">Protease PrsW</fullName>
    </recommendedName>
</protein>
<name>A0A7W8GAK7_9SPIR</name>
<evidence type="ECO:0008006" key="4">
    <source>
        <dbReference type="Google" id="ProtNLM"/>
    </source>
</evidence>
<keyword evidence="1" id="KW-0812">Transmembrane</keyword>
<dbReference type="AlphaFoldDB" id="A0A7W8GAK7"/>
<dbReference type="GO" id="GO:0008233">
    <property type="term" value="F:peptidase activity"/>
    <property type="evidence" value="ECO:0007669"/>
    <property type="project" value="InterPro"/>
</dbReference>
<comment type="caution">
    <text evidence="2">The sequence shown here is derived from an EMBL/GenBank/DDBJ whole genome shotgun (WGS) entry which is preliminary data.</text>
</comment>
<evidence type="ECO:0000313" key="3">
    <source>
        <dbReference type="Proteomes" id="UP000518887"/>
    </source>
</evidence>
<evidence type="ECO:0000256" key="1">
    <source>
        <dbReference type="SAM" id="Phobius"/>
    </source>
</evidence>
<dbReference type="PANTHER" id="PTHR36844">
    <property type="entry name" value="PROTEASE PRSW"/>
    <property type="match status" value="1"/>
</dbReference>
<feature type="transmembrane region" description="Helical" evidence="1">
    <location>
        <begin position="198"/>
        <end position="218"/>
    </location>
</feature>